<dbReference type="EMBL" id="CP053587">
    <property type="protein sequence ID" value="WNZ27755.1"/>
    <property type="molecule type" value="Genomic_DNA"/>
</dbReference>
<reference evidence="3" key="1">
    <citation type="submission" date="2020-05" db="EMBL/GenBank/DDBJ databases">
        <authorList>
            <person name="Zhu T."/>
            <person name="Keshari N."/>
            <person name="Lu X."/>
        </authorList>
    </citation>
    <scope>NUCLEOTIDE SEQUENCE</scope>
    <source>
        <strain evidence="3">NK1-12</strain>
    </source>
</reference>
<feature type="region of interest" description="Disordered" evidence="1">
    <location>
        <begin position="209"/>
        <end position="228"/>
    </location>
</feature>
<gene>
    <name evidence="3" type="ORF">HJG54_33500</name>
</gene>
<dbReference type="InterPro" id="IPR025295">
    <property type="entry name" value="eCIS_core_dom"/>
</dbReference>
<proteinExistence type="predicted"/>
<evidence type="ECO:0000259" key="2">
    <source>
        <dbReference type="Pfam" id="PF13699"/>
    </source>
</evidence>
<sequence>MTSQRAAQAKTTQSAQPAPQAPAPQKPATHPLLHLQRQVGNQAATSMIQAKLTVGEPNDVYEQEADRVAAAVVNQIHAAPAQATQSALQTKPRIQRMSDVAGMAVSPDVESAIQQARGGGHPLDESIRVPMEQAFGADFSGVRVHADGESDRLARSIQARAFTTGQDIFFSQGTYDFNSRTGQNLLAHELTHVVQQNKTLSTHIAQRMFKHPKPSTEKKEADFKPSGENQKSTEILFVIPQGNKSKEELAIPSDSNSSNLYEKEKLENFRPYGEKYREFNDVKIEFKPIEGKVSDDLYSNSIKQLKIGGMIYEAKIKKGLKVSSNQSKIGFTQTYDEEESEATYKCGEQEKTFFLNVKERHRDAYNPESIWTHDEDVITVKKTTDYPISVESRDEPSHPIHAEVTSKTGKIWRLIRMKGLLRFTTALRWKPKDWSERQVEGKWEVVYDYNHSKGHLSSNSKVTKASGVPHRAPQKQTLLGLPHANSNVKPLVPRNDDKGWDE</sequence>
<feature type="region of interest" description="Disordered" evidence="1">
    <location>
        <begin position="1"/>
        <end position="30"/>
    </location>
</feature>
<dbReference type="RefSeq" id="WP_316436221.1">
    <property type="nucleotide sequence ID" value="NZ_CP053587.1"/>
</dbReference>
<protein>
    <submittedName>
        <fullName evidence="3">DUF4157 domain-containing protein</fullName>
    </submittedName>
</protein>
<accession>A0AA96WMX2</accession>
<organism evidence="3">
    <name type="scientific">Leptolyngbya sp. NK1-12</name>
    <dbReference type="NCBI Taxonomy" id="2547451"/>
    <lineage>
        <taxon>Bacteria</taxon>
        <taxon>Bacillati</taxon>
        <taxon>Cyanobacteriota</taxon>
        <taxon>Cyanophyceae</taxon>
        <taxon>Leptolyngbyales</taxon>
        <taxon>Leptolyngbyaceae</taxon>
        <taxon>Leptolyngbya group</taxon>
        <taxon>Leptolyngbya</taxon>
    </lineage>
</organism>
<name>A0AA96WMX2_9CYAN</name>
<feature type="region of interest" description="Disordered" evidence="1">
    <location>
        <begin position="456"/>
        <end position="502"/>
    </location>
</feature>
<evidence type="ECO:0000313" key="3">
    <source>
        <dbReference type="EMBL" id="WNZ27755.1"/>
    </source>
</evidence>
<feature type="compositionally biased region" description="Low complexity" evidence="1">
    <location>
        <begin position="1"/>
        <end position="18"/>
    </location>
</feature>
<dbReference type="AlphaFoldDB" id="A0AA96WMX2"/>
<dbReference type="Pfam" id="PF13699">
    <property type="entry name" value="eCIS_core"/>
    <property type="match status" value="1"/>
</dbReference>
<feature type="domain" description="eCIS core" evidence="2">
    <location>
        <begin position="122"/>
        <end position="198"/>
    </location>
</feature>
<evidence type="ECO:0000256" key="1">
    <source>
        <dbReference type="SAM" id="MobiDB-lite"/>
    </source>
</evidence>
<feature type="compositionally biased region" description="Basic and acidic residues" evidence="1">
    <location>
        <begin position="214"/>
        <end position="225"/>
    </location>
</feature>